<dbReference type="AlphaFoldDB" id="A0A5B7GDI5"/>
<comment type="caution">
    <text evidence="2">The sequence shown here is derived from an EMBL/GenBank/DDBJ whole genome shotgun (WGS) entry which is preliminary data.</text>
</comment>
<feature type="region of interest" description="Disordered" evidence="1">
    <location>
        <begin position="61"/>
        <end position="95"/>
    </location>
</feature>
<evidence type="ECO:0000313" key="2">
    <source>
        <dbReference type="EMBL" id="MPC58101.1"/>
    </source>
</evidence>
<protein>
    <submittedName>
        <fullName evidence="2">Uncharacterized protein</fullName>
    </submittedName>
</protein>
<evidence type="ECO:0000313" key="3">
    <source>
        <dbReference type="Proteomes" id="UP000324222"/>
    </source>
</evidence>
<evidence type="ECO:0000256" key="1">
    <source>
        <dbReference type="SAM" id="MobiDB-lite"/>
    </source>
</evidence>
<organism evidence="2 3">
    <name type="scientific">Portunus trituberculatus</name>
    <name type="common">Swimming crab</name>
    <name type="synonym">Neptunus trituberculatus</name>
    <dbReference type="NCBI Taxonomy" id="210409"/>
    <lineage>
        <taxon>Eukaryota</taxon>
        <taxon>Metazoa</taxon>
        <taxon>Ecdysozoa</taxon>
        <taxon>Arthropoda</taxon>
        <taxon>Crustacea</taxon>
        <taxon>Multicrustacea</taxon>
        <taxon>Malacostraca</taxon>
        <taxon>Eumalacostraca</taxon>
        <taxon>Eucarida</taxon>
        <taxon>Decapoda</taxon>
        <taxon>Pleocyemata</taxon>
        <taxon>Brachyura</taxon>
        <taxon>Eubrachyura</taxon>
        <taxon>Portunoidea</taxon>
        <taxon>Portunidae</taxon>
        <taxon>Portuninae</taxon>
        <taxon>Portunus</taxon>
    </lineage>
</organism>
<proteinExistence type="predicted"/>
<dbReference type="Proteomes" id="UP000324222">
    <property type="component" value="Unassembled WGS sequence"/>
</dbReference>
<dbReference type="EMBL" id="VSRR010015372">
    <property type="protein sequence ID" value="MPC58101.1"/>
    <property type="molecule type" value="Genomic_DNA"/>
</dbReference>
<accession>A0A5B7GDI5</accession>
<keyword evidence="3" id="KW-1185">Reference proteome</keyword>
<name>A0A5B7GDI5_PORTR</name>
<gene>
    <name evidence="2" type="ORF">E2C01_052096</name>
</gene>
<reference evidence="2 3" key="1">
    <citation type="submission" date="2019-05" db="EMBL/GenBank/DDBJ databases">
        <title>Another draft genome of Portunus trituberculatus and its Hox gene families provides insights of decapod evolution.</title>
        <authorList>
            <person name="Jeong J.-H."/>
            <person name="Song I."/>
            <person name="Kim S."/>
            <person name="Choi T."/>
            <person name="Kim D."/>
            <person name="Ryu S."/>
            <person name="Kim W."/>
        </authorList>
    </citation>
    <scope>NUCLEOTIDE SEQUENCE [LARGE SCALE GENOMIC DNA]</scope>
    <source>
        <tissue evidence="2">Muscle</tissue>
    </source>
</reference>
<sequence>MSSNPRRQHSGKQLTSLAGMTMNITLPVKYSGVIIASNLDGSLFVKGEVSYLEVRNNDEGRWSSQVNGKIPGRQPREISTSRVISDRDSQTLPYG</sequence>